<sequence length="182" mass="19474">MDLEPSVRVRRWGSGGIGKCGKRENIFNKVHVSRCVNFFGDGIKEVVSTLGGGIAHKDARGGAGLEFVLGVWSEPWICKATEATKFVIVGKGVKKAEEGGIILEGWCWQAVERTRGSSGSNDIEALASHSLEQDVVGVCKDKALRSLVMWWEAPLSNNQVWFEDGGGVEEAEAALACGLGLG</sequence>
<evidence type="ECO:0000313" key="2">
    <source>
        <dbReference type="Proteomes" id="UP000326396"/>
    </source>
</evidence>
<reference evidence="1 2" key="1">
    <citation type="submission" date="2019-05" db="EMBL/GenBank/DDBJ databases">
        <title>Mikania micrantha, genome provides insights into the molecular mechanism of rapid growth.</title>
        <authorList>
            <person name="Liu B."/>
        </authorList>
    </citation>
    <scope>NUCLEOTIDE SEQUENCE [LARGE SCALE GENOMIC DNA]</scope>
    <source>
        <strain evidence="1">NLD-2019</strain>
        <tissue evidence="1">Leaf</tissue>
    </source>
</reference>
<dbReference type="EMBL" id="SZYD01000015">
    <property type="protein sequence ID" value="KAD3641810.1"/>
    <property type="molecule type" value="Genomic_DNA"/>
</dbReference>
<protein>
    <submittedName>
        <fullName evidence="1">Uncharacterized protein</fullName>
    </submittedName>
</protein>
<organism evidence="1 2">
    <name type="scientific">Mikania micrantha</name>
    <name type="common">bitter vine</name>
    <dbReference type="NCBI Taxonomy" id="192012"/>
    <lineage>
        <taxon>Eukaryota</taxon>
        <taxon>Viridiplantae</taxon>
        <taxon>Streptophyta</taxon>
        <taxon>Embryophyta</taxon>
        <taxon>Tracheophyta</taxon>
        <taxon>Spermatophyta</taxon>
        <taxon>Magnoliopsida</taxon>
        <taxon>eudicotyledons</taxon>
        <taxon>Gunneridae</taxon>
        <taxon>Pentapetalae</taxon>
        <taxon>asterids</taxon>
        <taxon>campanulids</taxon>
        <taxon>Asterales</taxon>
        <taxon>Asteraceae</taxon>
        <taxon>Asteroideae</taxon>
        <taxon>Heliantheae alliance</taxon>
        <taxon>Eupatorieae</taxon>
        <taxon>Mikania</taxon>
    </lineage>
</organism>
<accession>A0A5N6MNI0</accession>
<comment type="caution">
    <text evidence="1">The sequence shown here is derived from an EMBL/GenBank/DDBJ whole genome shotgun (WGS) entry which is preliminary data.</text>
</comment>
<proteinExistence type="predicted"/>
<dbReference type="Proteomes" id="UP000326396">
    <property type="component" value="Linkage Group LG5"/>
</dbReference>
<name>A0A5N6MNI0_9ASTR</name>
<keyword evidence="2" id="KW-1185">Reference proteome</keyword>
<dbReference type="AlphaFoldDB" id="A0A5N6MNI0"/>
<gene>
    <name evidence="1" type="ORF">E3N88_31034</name>
</gene>
<evidence type="ECO:0000313" key="1">
    <source>
        <dbReference type="EMBL" id="KAD3641810.1"/>
    </source>
</evidence>